<proteinExistence type="predicted"/>
<dbReference type="InterPro" id="IPR050100">
    <property type="entry name" value="TRAFAC_GTPase_members"/>
</dbReference>
<protein>
    <submittedName>
        <fullName evidence="6">Eukaryotic peptide chain release factor GTP-binding subunit ERF3A</fullName>
    </submittedName>
</protein>
<name>A0A0A9XWF6_LYGHE</name>
<feature type="compositionally biased region" description="Low complexity" evidence="4">
    <location>
        <begin position="1"/>
        <end position="20"/>
    </location>
</feature>
<dbReference type="Gene3D" id="3.40.50.300">
    <property type="entry name" value="P-loop containing nucleotide triphosphate hydrolases"/>
    <property type="match status" value="1"/>
</dbReference>
<evidence type="ECO:0000256" key="4">
    <source>
        <dbReference type="SAM" id="MobiDB-lite"/>
    </source>
</evidence>
<dbReference type="SUPFAM" id="SSF52540">
    <property type="entry name" value="P-loop containing nucleoside triphosphate hydrolases"/>
    <property type="match status" value="1"/>
</dbReference>
<dbReference type="GO" id="GO:0005525">
    <property type="term" value="F:GTP binding"/>
    <property type="evidence" value="ECO:0007669"/>
    <property type="project" value="UniProtKB-KW"/>
</dbReference>
<dbReference type="GO" id="GO:0003924">
    <property type="term" value="F:GTPase activity"/>
    <property type="evidence" value="ECO:0007669"/>
    <property type="project" value="InterPro"/>
</dbReference>
<evidence type="ECO:0000256" key="3">
    <source>
        <dbReference type="ARBA" id="ARBA00023134"/>
    </source>
</evidence>
<reference evidence="6" key="2">
    <citation type="submission" date="2014-07" db="EMBL/GenBank/DDBJ databases">
        <authorList>
            <person name="Hull J."/>
        </authorList>
    </citation>
    <scope>NUCLEOTIDE SEQUENCE</scope>
</reference>
<keyword evidence="3" id="KW-0342">GTP-binding</keyword>
<reference evidence="6" key="1">
    <citation type="journal article" date="2014" name="PLoS ONE">
        <title>Transcriptome-Based Identification of ABC Transporters in the Western Tarnished Plant Bug Lygus hesperus.</title>
        <authorList>
            <person name="Hull J.J."/>
            <person name="Chaney K."/>
            <person name="Geib S.M."/>
            <person name="Fabrick J.A."/>
            <person name="Brent C.S."/>
            <person name="Walsh D."/>
            <person name="Lavine L.C."/>
        </authorList>
    </citation>
    <scope>NUCLEOTIDE SEQUENCE</scope>
</reference>
<dbReference type="EMBL" id="GBHO01020396">
    <property type="protein sequence ID" value="JAG23208.1"/>
    <property type="molecule type" value="Transcribed_RNA"/>
</dbReference>
<feature type="region of interest" description="Disordered" evidence="4">
    <location>
        <begin position="1"/>
        <end position="24"/>
    </location>
</feature>
<accession>A0A0A9XWF6</accession>
<dbReference type="InterPro" id="IPR027417">
    <property type="entry name" value="P-loop_NTPase"/>
</dbReference>
<evidence type="ECO:0000259" key="5">
    <source>
        <dbReference type="PROSITE" id="PS51722"/>
    </source>
</evidence>
<dbReference type="Pfam" id="PF00009">
    <property type="entry name" value="GTP_EFTU"/>
    <property type="match status" value="1"/>
</dbReference>
<evidence type="ECO:0000256" key="1">
    <source>
        <dbReference type="ARBA" id="ARBA00022553"/>
    </source>
</evidence>
<evidence type="ECO:0000313" key="6">
    <source>
        <dbReference type="EMBL" id="JAG23208.1"/>
    </source>
</evidence>
<gene>
    <name evidence="6" type="primary">GSPT1_0</name>
    <name evidence="6" type="ORF">CM83_14537</name>
</gene>
<keyword evidence="2" id="KW-0547">Nucleotide-binding</keyword>
<feature type="domain" description="Tr-type G" evidence="5">
    <location>
        <begin position="27"/>
        <end position="111"/>
    </location>
</feature>
<keyword evidence="1" id="KW-0597">Phosphoprotein</keyword>
<dbReference type="AlphaFoldDB" id="A0A0A9XWF6"/>
<sequence>MSNTGNTVVSPSSSSVNDTSETAEDKRPHINLVFIGHVDAGKSTVSGQILYITGKVDRRTIERYEREAKEKKRDSWYFAYIMDISEEERVRGKTVECGKASFETDRKRVTL</sequence>
<dbReference type="InterPro" id="IPR000795">
    <property type="entry name" value="T_Tr_GTP-bd_dom"/>
</dbReference>
<dbReference type="PANTHER" id="PTHR23115">
    <property type="entry name" value="TRANSLATION FACTOR"/>
    <property type="match status" value="1"/>
</dbReference>
<organism evidence="6">
    <name type="scientific">Lygus hesperus</name>
    <name type="common">Western plant bug</name>
    <dbReference type="NCBI Taxonomy" id="30085"/>
    <lineage>
        <taxon>Eukaryota</taxon>
        <taxon>Metazoa</taxon>
        <taxon>Ecdysozoa</taxon>
        <taxon>Arthropoda</taxon>
        <taxon>Hexapoda</taxon>
        <taxon>Insecta</taxon>
        <taxon>Pterygota</taxon>
        <taxon>Neoptera</taxon>
        <taxon>Paraneoptera</taxon>
        <taxon>Hemiptera</taxon>
        <taxon>Heteroptera</taxon>
        <taxon>Panheteroptera</taxon>
        <taxon>Cimicomorpha</taxon>
        <taxon>Miridae</taxon>
        <taxon>Mirini</taxon>
        <taxon>Lygus</taxon>
    </lineage>
</organism>
<dbReference type="PROSITE" id="PS51722">
    <property type="entry name" value="G_TR_2"/>
    <property type="match status" value="1"/>
</dbReference>
<evidence type="ECO:0000256" key="2">
    <source>
        <dbReference type="ARBA" id="ARBA00022741"/>
    </source>
</evidence>